<dbReference type="AlphaFoldDB" id="A0A9D3XSC7"/>
<organism evidence="1 2">
    <name type="scientific">Mauremys mutica</name>
    <name type="common">yellowpond turtle</name>
    <dbReference type="NCBI Taxonomy" id="74926"/>
    <lineage>
        <taxon>Eukaryota</taxon>
        <taxon>Metazoa</taxon>
        <taxon>Chordata</taxon>
        <taxon>Craniata</taxon>
        <taxon>Vertebrata</taxon>
        <taxon>Euteleostomi</taxon>
        <taxon>Archelosauria</taxon>
        <taxon>Testudinata</taxon>
        <taxon>Testudines</taxon>
        <taxon>Cryptodira</taxon>
        <taxon>Durocryptodira</taxon>
        <taxon>Testudinoidea</taxon>
        <taxon>Geoemydidae</taxon>
        <taxon>Geoemydinae</taxon>
        <taxon>Mauremys</taxon>
    </lineage>
</organism>
<feature type="non-terminal residue" evidence="1">
    <location>
        <position position="112"/>
    </location>
</feature>
<keyword evidence="2" id="KW-1185">Reference proteome</keyword>
<reference evidence="1" key="1">
    <citation type="submission" date="2021-09" db="EMBL/GenBank/DDBJ databases">
        <title>The genome of Mauremys mutica provides insights into the evolution of semi-aquatic lifestyle.</title>
        <authorList>
            <person name="Gong S."/>
            <person name="Gao Y."/>
        </authorList>
    </citation>
    <scope>NUCLEOTIDE SEQUENCE</scope>
    <source>
        <strain evidence="1">MM-2020</strain>
        <tissue evidence="1">Muscle</tissue>
    </source>
</reference>
<protein>
    <submittedName>
        <fullName evidence="1">Uncharacterized protein</fullName>
    </submittedName>
</protein>
<gene>
    <name evidence="1" type="ORF">KIL84_018663</name>
</gene>
<dbReference type="EMBL" id="JAHDVG010000463">
    <property type="protein sequence ID" value="KAH1185914.1"/>
    <property type="molecule type" value="Genomic_DNA"/>
</dbReference>
<comment type="caution">
    <text evidence="1">The sequence shown here is derived from an EMBL/GenBank/DDBJ whole genome shotgun (WGS) entry which is preliminary data.</text>
</comment>
<evidence type="ECO:0000313" key="1">
    <source>
        <dbReference type="EMBL" id="KAH1185914.1"/>
    </source>
</evidence>
<proteinExistence type="predicted"/>
<dbReference type="Proteomes" id="UP000827986">
    <property type="component" value="Unassembled WGS sequence"/>
</dbReference>
<accession>A0A9D3XSC7</accession>
<name>A0A9D3XSC7_9SAUR</name>
<sequence length="112" mass="12576">MFKATCSALHSSSSVGNDRPQELGEQIIIAMERVDVKAFINICCRDLFVCGIYWLTVRRSTSHYGMKFTAVQRAYIEVVRWGARIIGWGRLCLLKQPCVAPPMLRLEAPSAA</sequence>
<evidence type="ECO:0000313" key="2">
    <source>
        <dbReference type="Proteomes" id="UP000827986"/>
    </source>
</evidence>